<protein>
    <submittedName>
        <fullName evidence="2">Uncharacterized protein</fullName>
    </submittedName>
</protein>
<dbReference type="EMBL" id="VANU01000001">
    <property type="protein sequence ID" value="TLP41137.1"/>
    <property type="molecule type" value="Genomic_DNA"/>
</dbReference>
<feature type="transmembrane region" description="Helical" evidence="1">
    <location>
        <begin position="12"/>
        <end position="30"/>
    </location>
</feature>
<accession>A0A5R8Y4V2</accession>
<evidence type="ECO:0000256" key="1">
    <source>
        <dbReference type="SAM" id="Phobius"/>
    </source>
</evidence>
<dbReference type="OrthoDB" id="5348267at2"/>
<dbReference type="Proteomes" id="UP000308901">
    <property type="component" value="Unassembled WGS sequence"/>
</dbReference>
<gene>
    <name evidence="2" type="ORF">FDK22_03695</name>
</gene>
<keyword evidence="1" id="KW-0812">Transmembrane</keyword>
<proteinExistence type="predicted"/>
<evidence type="ECO:0000313" key="2">
    <source>
        <dbReference type="EMBL" id="TLP41137.1"/>
    </source>
</evidence>
<organism evidence="2 3">
    <name type="scientific">Arcobacter arenosus</name>
    <dbReference type="NCBI Taxonomy" id="2576037"/>
    <lineage>
        <taxon>Bacteria</taxon>
        <taxon>Pseudomonadati</taxon>
        <taxon>Campylobacterota</taxon>
        <taxon>Epsilonproteobacteria</taxon>
        <taxon>Campylobacterales</taxon>
        <taxon>Arcobacteraceae</taxon>
        <taxon>Arcobacter</taxon>
    </lineage>
</organism>
<dbReference type="RefSeq" id="WP_138151539.1">
    <property type="nucleotide sequence ID" value="NZ_VANU01000001.1"/>
</dbReference>
<feature type="transmembrane region" description="Helical" evidence="1">
    <location>
        <begin position="36"/>
        <end position="61"/>
    </location>
</feature>
<name>A0A5R8Y4V2_9BACT</name>
<keyword evidence="3" id="KW-1185">Reference proteome</keyword>
<evidence type="ECO:0000313" key="3">
    <source>
        <dbReference type="Proteomes" id="UP000308901"/>
    </source>
</evidence>
<comment type="caution">
    <text evidence="2">The sequence shown here is derived from an EMBL/GenBank/DDBJ whole genome shotgun (WGS) entry which is preliminary data.</text>
</comment>
<dbReference type="AlphaFoldDB" id="A0A5R8Y4V2"/>
<reference evidence="2 3" key="1">
    <citation type="submission" date="2019-05" db="EMBL/GenBank/DDBJ databases">
        <title>Arcobacter sp. nov., isolated from sea sediment.</title>
        <authorList>
            <person name="Kim W."/>
        </authorList>
    </citation>
    <scope>NUCLEOTIDE SEQUENCE [LARGE SCALE GENOMIC DNA]</scope>
    <source>
        <strain evidence="2 3">CAU 1517</strain>
    </source>
</reference>
<keyword evidence="1" id="KW-0472">Membrane</keyword>
<keyword evidence="1" id="KW-1133">Transmembrane helix</keyword>
<sequence>MQKYILDKGFSYKLFMLLAFGIFALVMYQGHIKNGAIYSILFFGALALCAFQIASAIYVTFVKRSVELHIDEKNISWEIFDNKKLISKKDITREQIKEVKTEINYLTGNFYSSFTVTFILNNDEEIVLTDGIFYDFGLKKAEDLCRFLLDNEIGHEQDVKFAKIVKEKNVDITKENFKFTKKDGKSYYYGFISKNKKEFLSLRLQIEARYTDYKKIIKNANNEYLVENHDKKDSFIYLRSNAIGLFIELYNVPKIEEFKTLKEMGHRKKIGF</sequence>